<evidence type="ECO:0000256" key="1">
    <source>
        <dbReference type="SAM" id="MobiDB-lite"/>
    </source>
</evidence>
<feature type="transmembrane region" description="Helical" evidence="2">
    <location>
        <begin position="269"/>
        <end position="289"/>
    </location>
</feature>
<name>A0A8H4X880_9HYPO</name>
<keyword evidence="4" id="KW-1185">Reference proteome</keyword>
<organism evidence="3 4">
    <name type="scientific">Fusarium sarcochroum</name>
    <dbReference type="NCBI Taxonomy" id="1208366"/>
    <lineage>
        <taxon>Eukaryota</taxon>
        <taxon>Fungi</taxon>
        <taxon>Dikarya</taxon>
        <taxon>Ascomycota</taxon>
        <taxon>Pezizomycotina</taxon>
        <taxon>Sordariomycetes</taxon>
        <taxon>Hypocreomycetidae</taxon>
        <taxon>Hypocreales</taxon>
        <taxon>Nectriaceae</taxon>
        <taxon>Fusarium</taxon>
        <taxon>Fusarium lateritium species complex</taxon>
    </lineage>
</organism>
<feature type="region of interest" description="Disordered" evidence="1">
    <location>
        <begin position="1"/>
        <end position="31"/>
    </location>
</feature>
<sequence>MRNPLRNEDLDSSDDRQDTVVGPSKSQKQTGPEGVLCVLSFLLAIRFGTSNTSNDMSISMDLCRREVNGIGPLKYAAQVRDIILQRMNIAVFPQQSSLKDLKRLSDTWFKFIATRKGRPFIFITPKDSSNHEFTDEDILRFADNVGDFEIDFGRVDDNNIRVIMVFCLSIILGSQGQAPKLLEDDEIPQALYEATKQYRDAPKLLAPPTPFMQPRFLSHTTTCSPPVPPQIRPPQIRPPPRSLDSMFRIEIHVPGWGEPLSVQLGSRPVVVLLWLSGALSSIILWSVYFRY</sequence>
<dbReference type="Proteomes" id="UP000622797">
    <property type="component" value="Unassembled WGS sequence"/>
</dbReference>
<feature type="compositionally biased region" description="Basic and acidic residues" evidence="1">
    <location>
        <begin position="1"/>
        <end position="18"/>
    </location>
</feature>
<evidence type="ECO:0000313" key="4">
    <source>
        <dbReference type="Proteomes" id="UP000622797"/>
    </source>
</evidence>
<reference evidence="3" key="2">
    <citation type="submission" date="2020-05" db="EMBL/GenBank/DDBJ databases">
        <authorList>
            <person name="Kim H.-S."/>
            <person name="Proctor R.H."/>
            <person name="Brown D.W."/>
        </authorList>
    </citation>
    <scope>NUCLEOTIDE SEQUENCE</scope>
    <source>
        <strain evidence="3">NRRL 20472</strain>
    </source>
</reference>
<comment type="caution">
    <text evidence="3">The sequence shown here is derived from an EMBL/GenBank/DDBJ whole genome shotgun (WGS) entry which is preliminary data.</text>
</comment>
<protein>
    <submittedName>
        <fullName evidence="3">Uncharacterized protein</fullName>
    </submittedName>
</protein>
<accession>A0A8H4X880</accession>
<gene>
    <name evidence="3" type="ORF">FSARC_7466</name>
</gene>
<keyword evidence="2" id="KW-0472">Membrane</keyword>
<reference evidence="3" key="1">
    <citation type="journal article" date="2020" name="BMC Genomics">
        <title>Correction to: Identification and distribution of gene clusters required for synthesis of sphingolipid metabolism inhibitors in diverse species of the filamentous fungus Fusarium.</title>
        <authorList>
            <person name="Kim H.S."/>
            <person name="Lohmar J.M."/>
            <person name="Busman M."/>
            <person name="Brown D.W."/>
            <person name="Naumann T.A."/>
            <person name="Divon H.H."/>
            <person name="Lysoe E."/>
            <person name="Uhlig S."/>
            <person name="Proctor R.H."/>
        </authorList>
    </citation>
    <scope>NUCLEOTIDE SEQUENCE</scope>
    <source>
        <strain evidence="3">NRRL 20472</strain>
    </source>
</reference>
<evidence type="ECO:0000313" key="3">
    <source>
        <dbReference type="EMBL" id="KAF4964624.1"/>
    </source>
</evidence>
<evidence type="ECO:0000256" key="2">
    <source>
        <dbReference type="SAM" id="Phobius"/>
    </source>
</evidence>
<keyword evidence="2" id="KW-1133">Transmembrane helix</keyword>
<keyword evidence="2" id="KW-0812">Transmembrane</keyword>
<dbReference type="EMBL" id="JABEXW010000397">
    <property type="protein sequence ID" value="KAF4964624.1"/>
    <property type="molecule type" value="Genomic_DNA"/>
</dbReference>
<dbReference type="AlphaFoldDB" id="A0A8H4X880"/>
<proteinExistence type="predicted"/>